<evidence type="ECO:0000313" key="2">
    <source>
        <dbReference type="WBParaSite" id="HPLM_0001891901-mRNA-1"/>
    </source>
</evidence>
<keyword evidence="1" id="KW-1133">Transmembrane helix</keyword>
<feature type="transmembrane region" description="Helical" evidence="1">
    <location>
        <begin position="23"/>
        <end position="46"/>
    </location>
</feature>
<keyword evidence="1" id="KW-0812">Transmembrane</keyword>
<protein>
    <submittedName>
        <fullName evidence="2">Ovule protein</fullName>
    </submittedName>
</protein>
<organism evidence="2">
    <name type="scientific">Haemonchus placei</name>
    <name type="common">Barber's pole worm</name>
    <dbReference type="NCBI Taxonomy" id="6290"/>
    <lineage>
        <taxon>Eukaryota</taxon>
        <taxon>Metazoa</taxon>
        <taxon>Ecdysozoa</taxon>
        <taxon>Nematoda</taxon>
        <taxon>Chromadorea</taxon>
        <taxon>Rhabditida</taxon>
        <taxon>Rhabditina</taxon>
        <taxon>Rhabditomorpha</taxon>
        <taxon>Strongyloidea</taxon>
        <taxon>Trichostrongylidae</taxon>
        <taxon>Haemonchus</taxon>
    </lineage>
</organism>
<name>A0A0N4X3H7_HAEPC</name>
<dbReference type="WBParaSite" id="HPLM_0001891901-mRNA-1">
    <property type="protein sequence ID" value="HPLM_0001891901-mRNA-1"/>
    <property type="gene ID" value="HPLM_0001891901"/>
</dbReference>
<evidence type="ECO:0000256" key="1">
    <source>
        <dbReference type="SAM" id="Phobius"/>
    </source>
</evidence>
<keyword evidence="1" id="KW-0472">Membrane</keyword>
<accession>A0A0N4X3H7</accession>
<reference evidence="2" key="1">
    <citation type="submission" date="2017-02" db="UniProtKB">
        <authorList>
            <consortium name="WormBaseParasite"/>
        </authorList>
    </citation>
    <scope>IDENTIFICATION</scope>
</reference>
<sequence length="63" mass="7287">LYSLVRRSPELSSLSSKPSLRPFLWLCGRLLLLYSMGCAFLMFGLVKTKYWIGIVHRKLCSYS</sequence>
<dbReference type="AlphaFoldDB" id="A0A0N4X3H7"/>
<proteinExistence type="predicted"/>